<feature type="compositionally biased region" description="Basic and acidic residues" evidence="1">
    <location>
        <begin position="636"/>
        <end position="651"/>
    </location>
</feature>
<dbReference type="InterPro" id="IPR010623">
    <property type="entry name" value="IcmF_C"/>
</dbReference>
<feature type="domain" description="Type VI secretion system component TssM1 helical" evidence="6">
    <location>
        <begin position="1116"/>
        <end position="1177"/>
    </location>
</feature>
<feature type="domain" description="IcmF-related" evidence="4">
    <location>
        <begin position="699"/>
        <end position="956"/>
    </location>
</feature>
<dbReference type="InterPro" id="IPR025743">
    <property type="entry name" value="TssM1_N"/>
</dbReference>
<feature type="region of interest" description="Disordered" evidence="1">
    <location>
        <begin position="953"/>
        <end position="975"/>
    </location>
</feature>
<feature type="transmembrane region" description="Helical" evidence="2">
    <location>
        <begin position="12"/>
        <end position="35"/>
    </location>
</feature>
<evidence type="ECO:0000259" key="3">
    <source>
        <dbReference type="Pfam" id="PF06744"/>
    </source>
</evidence>
<dbReference type="InterPro" id="IPR053156">
    <property type="entry name" value="T6SS_TssM-like"/>
</dbReference>
<name>A0ABV9D295_9GAMM</name>
<keyword evidence="8" id="KW-1185">Reference proteome</keyword>
<dbReference type="EMBL" id="JBHSEU010000020">
    <property type="protein sequence ID" value="MFC4539646.1"/>
    <property type="molecule type" value="Genomic_DNA"/>
</dbReference>
<evidence type="ECO:0000313" key="7">
    <source>
        <dbReference type="EMBL" id="MFC4539646.1"/>
    </source>
</evidence>
<evidence type="ECO:0000259" key="5">
    <source>
        <dbReference type="Pfam" id="PF14331"/>
    </source>
</evidence>
<keyword evidence="2" id="KW-0472">Membrane</keyword>
<organism evidence="7 8">
    <name type="scientific">Chromohalobacter sarecensis</name>
    <dbReference type="NCBI Taxonomy" id="245294"/>
    <lineage>
        <taxon>Bacteria</taxon>
        <taxon>Pseudomonadati</taxon>
        <taxon>Pseudomonadota</taxon>
        <taxon>Gammaproteobacteria</taxon>
        <taxon>Oceanospirillales</taxon>
        <taxon>Halomonadaceae</taxon>
        <taxon>Chromohalobacter</taxon>
    </lineage>
</organism>
<evidence type="ECO:0000256" key="1">
    <source>
        <dbReference type="SAM" id="MobiDB-lite"/>
    </source>
</evidence>
<feature type="region of interest" description="Disordered" evidence="1">
    <location>
        <begin position="565"/>
        <end position="697"/>
    </location>
</feature>
<dbReference type="Proteomes" id="UP001596030">
    <property type="component" value="Unassembled WGS sequence"/>
</dbReference>
<dbReference type="InterPro" id="IPR048677">
    <property type="entry name" value="TssM1_hel"/>
</dbReference>
<protein>
    <submittedName>
        <fullName evidence="7">Type VI secretion protein IcmF/TssM N-terminal domain-containing protein</fullName>
    </submittedName>
</protein>
<dbReference type="Pfam" id="PF14331">
    <property type="entry name" value="IcmF-related_N"/>
    <property type="match status" value="1"/>
</dbReference>
<reference evidence="8" key="1">
    <citation type="journal article" date="2019" name="Int. J. Syst. Evol. Microbiol.">
        <title>The Global Catalogue of Microorganisms (GCM) 10K type strain sequencing project: providing services to taxonomists for standard genome sequencing and annotation.</title>
        <authorList>
            <consortium name="The Broad Institute Genomics Platform"/>
            <consortium name="The Broad Institute Genome Sequencing Center for Infectious Disease"/>
            <person name="Wu L."/>
            <person name="Ma J."/>
        </authorList>
    </citation>
    <scope>NUCLEOTIDE SEQUENCE [LARGE SCALE GENOMIC DNA]</scope>
    <source>
        <strain evidence="8">CGMCC 1.12121</strain>
    </source>
</reference>
<feature type="transmembrane region" description="Helical" evidence="2">
    <location>
        <begin position="41"/>
        <end position="59"/>
    </location>
</feature>
<keyword evidence="2" id="KW-1133">Transmembrane helix</keyword>
<keyword evidence="2" id="KW-0812">Transmembrane</keyword>
<feature type="compositionally biased region" description="Polar residues" evidence="1">
    <location>
        <begin position="576"/>
        <end position="587"/>
    </location>
</feature>
<dbReference type="SUPFAM" id="SSF52540">
    <property type="entry name" value="P-loop containing nucleoside triphosphate hydrolases"/>
    <property type="match status" value="1"/>
</dbReference>
<dbReference type="PANTHER" id="PTHR36153">
    <property type="entry name" value="INNER MEMBRANE PROTEIN-RELATED"/>
    <property type="match status" value="1"/>
</dbReference>
<feature type="domain" description="IcmF-related" evidence="4">
    <location>
        <begin position="495"/>
        <end position="555"/>
    </location>
</feature>
<feature type="domain" description="Type VI secretion system IcmF C-terminal" evidence="3">
    <location>
        <begin position="1217"/>
        <end position="1318"/>
    </location>
</feature>
<dbReference type="Pfam" id="PF06744">
    <property type="entry name" value="IcmF_C"/>
    <property type="match status" value="1"/>
</dbReference>
<dbReference type="PANTHER" id="PTHR36153:SF1">
    <property type="entry name" value="TYPE VI SECRETION SYSTEM COMPONENT TSSM1"/>
    <property type="match status" value="1"/>
</dbReference>
<evidence type="ECO:0000259" key="4">
    <source>
        <dbReference type="Pfam" id="PF06761"/>
    </source>
</evidence>
<accession>A0ABV9D295</accession>
<comment type="caution">
    <text evidence="7">The sequence shown here is derived from an EMBL/GenBank/DDBJ whole genome shotgun (WGS) entry which is preliminary data.</text>
</comment>
<evidence type="ECO:0000256" key="2">
    <source>
        <dbReference type="SAM" id="Phobius"/>
    </source>
</evidence>
<feature type="domain" description="Type VI secretion system component TssM1 N-terminal" evidence="5">
    <location>
        <begin position="186"/>
        <end position="434"/>
    </location>
</feature>
<dbReference type="RefSeq" id="WP_246970074.1">
    <property type="nucleotide sequence ID" value="NZ_JAKGAN010000003.1"/>
</dbReference>
<evidence type="ECO:0000259" key="6">
    <source>
        <dbReference type="Pfam" id="PF21070"/>
    </source>
</evidence>
<gene>
    <name evidence="7" type="ORF">ACFO0U_12775</name>
</gene>
<evidence type="ECO:0000313" key="8">
    <source>
        <dbReference type="Proteomes" id="UP001596030"/>
    </source>
</evidence>
<sequence>MRFLRFLRSFKGFWPLSIVLWLAGLALCVLLLPLLTSERELIFIAMALVTATWLLVVVLRQYHRIRAERNIENLVELEVHREAAESEPGDYQVLRERLKHSMAMQRAARSVDGGKASLYELPWYLVIGMAASGKTSLLTRSSLSATMAGGSNLSAVSGTQHCDWYFSREAVMVDTAGRYLVEDRPASEFSDFLKTLRKQRRKPAINGLVLVVSLPELLEQSREDAYALAEKLVSRVAEYRACLGVNPPIYLFFSKVDLLPGFTRTFEALDARERQRPWGLTFSLDELRDQGVSNAFHERFPGLVDTLRHRVDGRIVEEGTAVDSELLRFPDYFAELRGVLSDFLERFDSQHNTGQAPILRGAYFTSALQTGPTLPALLDEQTREAFALEPEPASEAAGPEGEKSYFITDTFREIVFPDRNLSLYYSQQGDRRSLPTFMIGTVGLIGMAAVAAQGWTAYNNKQWVDQLQDRVDALTAGNSTGYLEASERQTLRDELEHKLATIERYRDDGVPLKLDLGLYQGERLREPLKHAWSELMRRDVLEPLQKRLERQLRLLAVFDKRSEGNESLDTAVGAEQGTSSRRVTSGDSTDHAASSLGDANAQGQAIGEEAVDRMQSRSTSKPTLGDVPSSPSELGSRARSELRSRTTDSARDAWYSARSNAETELEQGLRDRTNEMSASAGGKEADDESALMLSGEQGPSLSEELLTQLSQRDVEQLIESYSALKLYLILTDPAEHRDQGEFVASTLPKLWSNLAEWRDRDADGSSIEDNAELYVHYLEEGVAPALERDASLVAESRDRLNAFLIDSSLVDREYLRYQLAVEEQYDPLTLSRMVPDMPGRLFYSSRAVPAFFTRQVWEEYLRPAIIKTVSGDLQRESDWVLDDENVDDAVQTKARFVSRLMTRYKRDYAIAWERFLANTHVADFDTLDQAGERLSELSDLRGSPLRQVLVSVKDNTGWDDPENQGDAGNADDTSSEQGFWGRVMSVFNSNDSAAKTIDMASLPKIKDGTLAGYFRPVSRMLSADKATGSDDSILNQYLLDLRQLKVRIDNVQSAQDTGRSSKLLIMETLSGKPTEVNALRNFVASRVDTSRTPLVEALKPLFQKPIESTWKALNEPARDQLNTAWDDKIATPWDQMIAGRYPVADSVNEASVRDMEHFIDPDQGVLSKFREEEIGDLASSGAGERSDMVDPRMLSSIDDATELGRVIDSLSDLRNGFEIQVNPTPGLTDIILTIDGQRIHYRNNTQSWERLTWPGKGESFGARLDIINKDGRRHTVFDYPSRWGFLHMIESAHVMQIDGARQRFSWRTYMGAISFDVRNFGGVKISDLRQIKALKIPKVSHQ</sequence>
<feature type="transmembrane region" description="Helical" evidence="2">
    <location>
        <begin position="437"/>
        <end position="458"/>
    </location>
</feature>
<dbReference type="Pfam" id="PF06761">
    <property type="entry name" value="IcmF-related"/>
    <property type="match status" value="2"/>
</dbReference>
<dbReference type="CDD" id="cd00882">
    <property type="entry name" value="Ras_like_GTPase"/>
    <property type="match status" value="1"/>
</dbReference>
<dbReference type="InterPro" id="IPR009612">
    <property type="entry name" value="IcmF-rel"/>
</dbReference>
<dbReference type="InterPro" id="IPR027417">
    <property type="entry name" value="P-loop_NTPase"/>
</dbReference>
<proteinExistence type="predicted"/>
<dbReference type="Pfam" id="PF21070">
    <property type="entry name" value="IcmF_helical"/>
    <property type="match status" value="1"/>
</dbReference>